<evidence type="ECO:0000256" key="4">
    <source>
        <dbReference type="ARBA" id="ARBA00022953"/>
    </source>
</evidence>
<feature type="transmembrane region" description="Helical" evidence="6">
    <location>
        <begin position="1042"/>
        <end position="1064"/>
    </location>
</feature>
<gene>
    <name evidence="9" type="ORF">H3RhizoLitter1326_000002</name>
</gene>
<dbReference type="GO" id="GO:0003723">
    <property type="term" value="F:RNA binding"/>
    <property type="evidence" value="ECO:0007669"/>
    <property type="project" value="InterPro"/>
</dbReference>
<dbReference type="Pfam" id="PF01443">
    <property type="entry name" value="Viral_helicase1"/>
    <property type="match status" value="1"/>
</dbReference>
<dbReference type="PROSITE" id="PS50507">
    <property type="entry name" value="RDRP_SSRNA_POS"/>
    <property type="match status" value="1"/>
</dbReference>
<keyword evidence="6" id="KW-1133">Transmembrane helix</keyword>
<dbReference type="Pfam" id="PF00978">
    <property type="entry name" value="RdRP_2"/>
    <property type="match status" value="1"/>
</dbReference>
<accession>A0A514D2H0</accession>
<feature type="transmembrane region" description="Helical" evidence="6">
    <location>
        <begin position="996"/>
        <end position="1022"/>
    </location>
</feature>
<feature type="region of interest" description="Disordered" evidence="5">
    <location>
        <begin position="1258"/>
        <end position="1297"/>
    </location>
</feature>
<dbReference type="InterPro" id="IPR001788">
    <property type="entry name" value="RNA-dep_RNA_pol_alsuvir"/>
</dbReference>
<keyword evidence="3" id="KW-0067">ATP-binding</keyword>
<evidence type="ECO:0000256" key="5">
    <source>
        <dbReference type="SAM" id="MobiDB-lite"/>
    </source>
</evidence>
<dbReference type="InterPro" id="IPR007094">
    <property type="entry name" value="RNA-dir_pol_PSvirus"/>
</dbReference>
<evidence type="ECO:0000256" key="6">
    <source>
        <dbReference type="SAM" id="Phobius"/>
    </source>
</evidence>
<proteinExistence type="predicted"/>
<dbReference type="GO" id="GO:0039694">
    <property type="term" value="P:viral RNA genome replication"/>
    <property type="evidence" value="ECO:0007669"/>
    <property type="project" value="InterPro"/>
</dbReference>
<dbReference type="PROSITE" id="PS51743">
    <property type="entry name" value="ALPHAVIRUS_MT"/>
    <property type="match status" value="1"/>
</dbReference>
<dbReference type="GO" id="GO:0008174">
    <property type="term" value="F:mRNA methyltransferase activity"/>
    <property type="evidence" value="ECO:0007669"/>
    <property type="project" value="UniProtKB-UniRule"/>
</dbReference>
<dbReference type="InterPro" id="IPR043502">
    <property type="entry name" value="DNA/RNA_pol_sf"/>
</dbReference>
<evidence type="ECO:0000313" key="9">
    <source>
        <dbReference type="EMBL" id="QDH87807.1"/>
    </source>
</evidence>
<keyword evidence="6" id="KW-0472">Membrane</keyword>
<evidence type="ECO:0000256" key="3">
    <source>
        <dbReference type="ARBA" id="ARBA00022840"/>
    </source>
</evidence>
<keyword evidence="1" id="KW-0808">Transferase</keyword>
<reference evidence="9" key="1">
    <citation type="submission" date="2019-05" db="EMBL/GenBank/DDBJ databases">
        <title>Metatranscriptomic reconstruction reveals RNA viruses with the potential to shape carbon cycling in soil.</title>
        <authorList>
            <person name="Starr E.P."/>
            <person name="Nuccio E."/>
            <person name="Pett-Ridge J."/>
            <person name="Banfield J.F."/>
            <person name="Firestone M.K."/>
        </authorList>
    </citation>
    <scope>NUCLEOTIDE SEQUENCE</scope>
    <source>
        <strain evidence="9">H3_Rhizo_Litter_13_scaffold_26</strain>
    </source>
</reference>
<dbReference type="GO" id="GO:0003968">
    <property type="term" value="F:RNA-directed RNA polymerase activity"/>
    <property type="evidence" value="ECO:0007669"/>
    <property type="project" value="UniProtKB-KW"/>
</dbReference>
<keyword evidence="6" id="KW-0812">Transmembrane</keyword>
<dbReference type="EMBL" id="MN033639">
    <property type="protein sequence ID" value="QDH87807.1"/>
    <property type="molecule type" value="Genomic_DNA"/>
</dbReference>
<dbReference type="GO" id="GO:0005524">
    <property type="term" value="F:ATP binding"/>
    <property type="evidence" value="ECO:0007669"/>
    <property type="project" value="UniProtKB-KW"/>
</dbReference>
<feature type="compositionally biased region" description="Low complexity" evidence="5">
    <location>
        <begin position="1284"/>
        <end position="1294"/>
    </location>
</feature>
<dbReference type="SUPFAM" id="SSF56672">
    <property type="entry name" value="DNA/RNA polymerases"/>
    <property type="match status" value="1"/>
</dbReference>
<feature type="domain" description="Alphavirus-like MT" evidence="8">
    <location>
        <begin position="659"/>
        <end position="822"/>
    </location>
</feature>
<dbReference type="GO" id="GO:0016556">
    <property type="term" value="P:mRNA modification"/>
    <property type="evidence" value="ECO:0007669"/>
    <property type="project" value="InterPro"/>
</dbReference>
<evidence type="ECO:0000256" key="2">
    <source>
        <dbReference type="ARBA" id="ARBA00022695"/>
    </source>
</evidence>
<evidence type="ECO:0000259" key="7">
    <source>
        <dbReference type="PROSITE" id="PS50507"/>
    </source>
</evidence>
<protein>
    <submittedName>
        <fullName evidence="9">RNA-dependent RNA polymerase</fullName>
    </submittedName>
</protein>
<feature type="compositionally biased region" description="Pro residues" evidence="5">
    <location>
        <begin position="1192"/>
        <end position="1214"/>
    </location>
</feature>
<evidence type="ECO:0000259" key="8">
    <source>
        <dbReference type="PROSITE" id="PS51743"/>
    </source>
</evidence>
<keyword evidence="4" id="KW-0693">Viral RNA replication</keyword>
<name>A0A514D2H0_9VIRU</name>
<dbReference type="InterPro" id="IPR002588">
    <property type="entry name" value="Alphavirus-like_MT_dom"/>
</dbReference>
<keyword evidence="3" id="KW-0547">Nucleotide-binding</keyword>
<dbReference type="Pfam" id="PF01660">
    <property type="entry name" value="Vmethyltransf"/>
    <property type="match status" value="1"/>
</dbReference>
<keyword evidence="2" id="KW-0548">Nucleotidyltransferase</keyword>
<feature type="compositionally biased region" description="Pro residues" evidence="5">
    <location>
        <begin position="1263"/>
        <end position="1283"/>
    </location>
</feature>
<organism evidence="9">
    <name type="scientific">Riboviria sp</name>
    <dbReference type="NCBI Taxonomy" id="2585031"/>
    <lineage>
        <taxon>Viruses</taxon>
        <taxon>Riboviria</taxon>
    </lineage>
</organism>
<dbReference type="GO" id="GO:0006396">
    <property type="term" value="P:RNA processing"/>
    <property type="evidence" value="ECO:0007669"/>
    <property type="project" value="InterPro"/>
</dbReference>
<dbReference type="CDD" id="cd23207">
    <property type="entry name" value="ps-ssRNA_RdRp_Tymovirales"/>
    <property type="match status" value="1"/>
</dbReference>
<evidence type="ECO:0000256" key="1">
    <source>
        <dbReference type="ARBA" id="ARBA00022679"/>
    </source>
</evidence>
<feature type="region of interest" description="Disordered" evidence="5">
    <location>
        <begin position="1192"/>
        <end position="1237"/>
    </location>
</feature>
<dbReference type="InterPro" id="IPR027351">
    <property type="entry name" value="(+)RNA_virus_helicase_core_dom"/>
</dbReference>
<feature type="domain" description="RdRp catalytic" evidence="7">
    <location>
        <begin position="2205"/>
        <end position="2327"/>
    </location>
</feature>
<sequence length="2485" mass="279222">MKTPAVIDYSQHRSLAVRVWQRLYPDMFLTGSDGYNWCRRNQGHYYDILNGLLVHIAAYFGDATPSFRRKMHIEGVFDGVTSVEDAAFFYLRRRIEESVYDGREYFADESGIHFTNPFSVSGAVVVESIDNCSICIDEACTVRSSDGRVFACEDCARLWHATGRVDYWMRLQKRRLPACLVEDVPEVFVQPGYAFLDLFPSVPAFVLSEKSSSCTSVVLYCPPVLRCSLIDISGFSSDNVLSVLASDFDCFDFSVADGYFAREAKVGTSRWTRGVRSISRKQAPRRKSRCFVRPSFEARMVGRAIERANFDPHFVARVWSPDLQDTWSLSKQVAEFMSEPAMVEEEVEEEVKVQGSGSCWKVLFGPIEGVNMSTHIMPGLEDIMTIDLFLKCFGPRERRLRRGFGVNIYTHLSAQADGDWHVEGCYLEPREGAISGLELTKFLSKADRFRFRTIRRPVEPTMVEEVVEEELQIRGEGDCWRKFVDLPNHPDRLTYDKFRSLAAGSSRLFGRGGGGRSGRYSGYKKKQVLVITRQADGHMHLESSYDAPSFFSSLPPNHYLDSKLPEAHEFPGDPPVRRRMVQRVDSGFSEPDEVLIGGRAPYTDTEKAVQVVKGSLHADAVLSEAVAGLVDMFQAEKEIPFATSKSLATLLQSEGVPLGANGTVAHAHGAHKAMETYLYRHSYPSYFKHDQVNVFFTKQSKFDHLRGRLPANVIALHNVVLDHKDWSRYGPCSLPATLEGDAILLWDVGQFLNVCSVAALLSRYPNIKRVYISSVFAPESSFNKSSLYPEYYDLKYYDDSVIYSMEGTEDGAYEQPIDCSWLFKVSCATVHFPDTTVKFHMTPLQSKLTHHLVVADREPPKVDRQWWTCSTPDVMEMPRPWLMDVKPETRAGDQLVPRVLYWDLYYYYQSLKPAKRSLQDLVIKVRNYRKSPLYAHIRPDTWAELIQSVVCVTAIDCAPYEGNLYDASFWAQVFRILLQRLQNVGLDDFFKVCQKVFVLVFGYFFPSVSAPLHVVFLAYEIATAHRWSDYGLVCADVVVSHFFGKIGSVVLTSLGLGFVVTAFFKARKDRLRARLHREVKQSIFRLEFERHSIEVKGVADFDLPFLAGPLHSTSSIIDYFTPRCPKCFAISIGLCPDCLEKRRIDKQVGKLFEDLDEDAMDLDVPDPPDSPLPASPFFSSLSSLHLPTAPPSPLLAPLPSPRLPPTPDSLPSPIAPLKSGEGSRSDPFASSRGPDSVHPDLLAALSYEPFKCRAGCKGKHRPGPCPPVHTPPARRPPATPPDSRPVSPDFSGMPPFRPPPIPEIGPELLPDHAKRNATSPEVPGHGLGRGALQQVLTPADPKVHGPCACSEHTAEIRVPGAEWSRCLGGQYHWGEEDSACHFCPNDVCQVRAPGGVMGSVKFEYIHERMGLSDSLVHRARLPNFRIFGPAAPNLALPRTCLLEAIHEAVDLPHDVIWDAACRVLPADCTSGVLPAPGLDERFLHCVYLTLGRAARIRGAGSVSGMVGFKSGGADEFEYTTKNGVPHWEYRGLKSTTQHSLGVRPTATQARVKPFLDSLESFRSSHGEPVKGKWEPYKVDKDPAKQLAREFANGTFGTIKKREGKDFVPGFTKKMDAMVDAFRGRSVQIRKISGCAGCGKSDPLKQFLRKEKKFAKGSLWMLSVPRILICGDWSRDLALPSGSKCLYTFEMALVRPCRVLIIDELSLMPPGYVDLILTINPMISHVILLGDTVQSKFSTPEPDCRLNEFPNDAERFFSSGTVPYAFWTHRSPQVIAHRLGIPTTSPVAGRIERAYIFDARYPVIAATNGEVSVFTNMSGKARTISGHQGGTMHTAQFHLTSTVLSRCSDEDLYSAFSRVTHRLIIVESLSGDYQRLLQSRPLVLAILGMAPPVDFLGTFSHRLGACRIERLSQNKLDAIRSTRATHVSRPVQRASGMWRASGQYVDWWDRAPPETYANLERVEIVKPSESKEQTFINLDEHASTHLPRVPLDAIVDNVAETLAPKEEREIISDDGMSCLFSDTESLLANSLFPNQRQDDPVLFKSTVAKRLKRGSFEHNVADVRGSEWKSTLLRTVFLDYLQLPAQPFDRELFEECINENEWSKLTKKTQQTLLNNAGRADPDWYFCVVDHFIKTQLKGKMEALGIDGKAGQTLATCQDAIILLFGPMVKYMRRKIMGAFPPNLYCNCGKNNEDLSNWCREFWQDRESTESDYSGFDATQKGDSVGFEVGLMRHVGLDDAWTALFADFSGYAETMPELYEFWKTHIVSTVIGPKDLGRDTGEPGTFDFNTYFNLALVILMYDPPRTLPICVGGDDMSANAVLVPTKLWKLVENNFLIIAKVEHTDRPSFCGYRLTKLGSFRNPYILLLKTAYHLAKGDAAAVDLNYASEARTAYVLRDELHTYCSWVELECLGFLLEYYHDVYPWAQRLFGAVSEDDLWRFLKSTGPLVEEWSWEREEYGKRARKSLMRTFRVQQAVLSQISSYSL</sequence>
<dbReference type="GO" id="GO:0006351">
    <property type="term" value="P:DNA-templated transcription"/>
    <property type="evidence" value="ECO:0007669"/>
    <property type="project" value="InterPro"/>
</dbReference>
<keyword evidence="9" id="KW-0696">RNA-directed RNA polymerase</keyword>